<evidence type="ECO:0000256" key="1">
    <source>
        <dbReference type="SAM" id="Phobius"/>
    </source>
</evidence>
<feature type="domain" description="Alpha-L-glutamate ligase-related protein ATP-grasp" evidence="2">
    <location>
        <begin position="146"/>
        <end position="396"/>
    </location>
</feature>
<dbReference type="Pfam" id="PF14397">
    <property type="entry name" value="ATPgrasp_ST"/>
    <property type="match status" value="1"/>
</dbReference>
<keyword evidence="1" id="KW-0812">Transmembrane</keyword>
<keyword evidence="1" id="KW-1133">Transmembrane helix</keyword>
<organism evidence="3 4">
    <name type="scientific">Nitrosomonas communis</name>
    <dbReference type="NCBI Taxonomy" id="44574"/>
    <lineage>
        <taxon>Bacteria</taxon>
        <taxon>Pseudomonadati</taxon>
        <taxon>Pseudomonadota</taxon>
        <taxon>Betaproteobacteria</taxon>
        <taxon>Nitrosomonadales</taxon>
        <taxon>Nitrosomonadaceae</taxon>
        <taxon>Nitrosomonas</taxon>
    </lineage>
</organism>
<proteinExistence type="predicted"/>
<evidence type="ECO:0000313" key="4">
    <source>
        <dbReference type="Proteomes" id="UP000183287"/>
    </source>
</evidence>
<accession>A0A1I4NYY8</accession>
<dbReference type="RefSeq" id="WP_256211967.1">
    <property type="nucleotide sequence ID" value="NZ_FOUB01000017.1"/>
</dbReference>
<dbReference type="AlphaFoldDB" id="A0A1I4NYY8"/>
<keyword evidence="4" id="KW-1185">Reference proteome</keyword>
<reference evidence="4" key="1">
    <citation type="submission" date="2016-10" db="EMBL/GenBank/DDBJ databases">
        <authorList>
            <person name="Varghese N."/>
            <person name="Submissions S."/>
        </authorList>
    </citation>
    <scope>NUCLEOTIDE SEQUENCE [LARGE SCALE GENOMIC DNA]</scope>
    <source>
        <strain evidence="4">Nm44</strain>
    </source>
</reference>
<keyword evidence="1" id="KW-0472">Membrane</keyword>
<dbReference type="EMBL" id="FOUB01000017">
    <property type="protein sequence ID" value="SFM20616.1"/>
    <property type="molecule type" value="Genomic_DNA"/>
</dbReference>
<name>A0A1I4NYY8_9PROT</name>
<dbReference type="Proteomes" id="UP000183287">
    <property type="component" value="Unassembled WGS sequence"/>
</dbReference>
<protein>
    <submittedName>
        <fullName evidence="3">Sugar-transfer associated ATP-grasp</fullName>
    </submittedName>
</protein>
<feature type="transmembrane region" description="Helical" evidence="1">
    <location>
        <begin position="44"/>
        <end position="67"/>
    </location>
</feature>
<gene>
    <name evidence="3" type="ORF">SAMN05421863_101722</name>
</gene>
<evidence type="ECO:0000259" key="2">
    <source>
        <dbReference type="Pfam" id="PF14397"/>
    </source>
</evidence>
<dbReference type="InterPro" id="IPR039523">
    <property type="entry name" value="RimK-rel_E_lig_ATP-grasp"/>
</dbReference>
<evidence type="ECO:0000313" key="3">
    <source>
        <dbReference type="EMBL" id="SFM20616.1"/>
    </source>
</evidence>
<sequence length="434" mass="49714">MITRDLIDAFLILPRLSDDDTAATLIHRYFQREVWDEIKMVDRLIMYAALPLVPFVIILLTIVFGTLSGRFIKKRTDKEIIKQIYEQIRLTTRYAILSPWYYIFEWHDENKREHAGEYLNRFEIKAGLYKLLRKYTGGLPIPVERSTACIKDKAYLKARCNDKGIATTPIFWIFEKGQIRKLDWQDEKLPEIDLFVKPLSGQGGGGASRWDYLSSGQFRCSDGKVATGDQLIEYLRKASEHKAYLVQPRPINHREITDLANGTLATIRVMSCRNESDNYEVKDAVFRIARSSKTVVDNYHAGGIAVNVDIQTDELGRGTRGAWGIVVDGWYDRHPQINVPLQDRKLPCWPELIRFVQDAHGRLFSDQVVIGWDVAILDTGLCLIEANKAPDLDIIQRTRDGPVGNERLGKLLAFNLRQTIEAKYAPLEVNSLCK</sequence>